<sequence length="78" mass="8353">MHRPACDFEPHIRALRSTANARDLGDLGGPRALLYIAMLVDEFPEHSRAAGRALDLATAPHASLARFLGLGPLHAPTS</sequence>
<proteinExistence type="predicted"/>
<reference evidence="1" key="1">
    <citation type="submission" date="2022-10" db="EMBL/GenBank/DDBJ databases">
        <title>The WGS of Solirubrobacter ginsenosidimutans DSM 21036.</title>
        <authorList>
            <person name="Jiang Z."/>
        </authorList>
    </citation>
    <scope>NUCLEOTIDE SEQUENCE</scope>
    <source>
        <strain evidence="1">DSM 21036</strain>
    </source>
</reference>
<gene>
    <name evidence="1" type="ORF">OM076_00910</name>
</gene>
<dbReference type="EMBL" id="JAPDOD010000001">
    <property type="protein sequence ID" value="MDA0158808.1"/>
    <property type="molecule type" value="Genomic_DNA"/>
</dbReference>
<evidence type="ECO:0000313" key="1">
    <source>
        <dbReference type="EMBL" id="MDA0158808.1"/>
    </source>
</evidence>
<dbReference type="AlphaFoldDB" id="A0A9X3MPD1"/>
<comment type="caution">
    <text evidence="1">The sequence shown here is derived from an EMBL/GenBank/DDBJ whole genome shotgun (WGS) entry which is preliminary data.</text>
</comment>
<protein>
    <submittedName>
        <fullName evidence="1">Uncharacterized protein</fullName>
    </submittedName>
</protein>
<organism evidence="1 2">
    <name type="scientific">Solirubrobacter ginsenosidimutans</name>
    <dbReference type="NCBI Taxonomy" id="490573"/>
    <lineage>
        <taxon>Bacteria</taxon>
        <taxon>Bacillati</taxon>
        <taxon>Actinomycetota</taxon>
        <taxon>Thermoleophilia</taxon>
        <taxon>Solirubrobacterales</taxon>
        <taxon>Solirubrobacteraceae</taxon>
        <taxon>Solirubrobacter</taxon>
    </lineage>
</organism>
<dbReference type="Proteomes" id="UP001149140">
    <property type="component" value="Unassembled WGS sequence"/>
</dbReference>
<accession>A0A9X3MPD1</accession>
<name>A0A9X3MPD1_9ACTN</name>
<dbReference type="RefSeq" id="WP_270037405.1">
    <property type="nucleotide sequence ID" value="NZ_JAPDOD010000001.1"/>
</dbReference>
<evidence type="ECO:0000313" key="2">
    <source>
        <dbReference type="Proteomes" id="UP001149140"/>
    </source>
</evidence>
<keyword evidence="2" id="KW-1185">Reference proteome</keyword>